<keyword evidence="11" id="KW-1185">Reference proteome</keyword>
<feature type="domain" description="RNA polymerase sigma factor 70 region 4 type 2" evidence="9">
    <location>
        <begin position="134"/>
        <end position="184"/>
    </location>
</feature>
<dbReference type="InterPro" id="IPR013249">
    <property type="entry name" value="RNA_pol_sigma70_r4_t2"/>
</dbReference>
<dbReference type="InterPro" id="IPR036388">
    <property type="entry name" value="WH-like_DNA-bd_sf"/>
</dbReference>
<dbReference type="InterPro" id="IPR014284">
    <property type="entry name" value="RNA_pol_sigma-70_dom"/>
</dbReference>
<evidence type="ECO:0000259" key="8">
    <source>
        <dbReference type="Pfam" id="PF04542"/>
    </source>
</evidence>
<dbReference type="Pfam" id="PF08281">
    <property type="entry name" value="Sigma70_r4_2"/>
    <property type="match status" value="1"/>
</dbReference>
<dbReference type="PANTHER" id="PTHR43133:SF65">
    <property type="entry name" value="ECF RNA POLYMERASE SIGMA FACTOR SIGG"/>
    <property type="match status" value="1"/>
</dbReference>
<dbReference type="InterPro" id="IPR014305">
    <property type="entry name" value="RNA_pol_sigma-G_actinobac"/>
</dbReference>
<keyword evidence="6 7" id="KW-0804">Transcription</keyword>
<dbReference type="InterPro" id="IPR013324">
    <property type="entry name" value="RNA_pol_sigma_r3/r4-like"/>
</dbReference>
<dbReference type="CDD" id="cd06171">
    <property type="entry name" value="Sigma70_r4"/>
    <property type="match status" value="1"/>
</dbReference>
<evidence type="ECO:0000313" key="11">
    <source>
        <dbReference type="Proteomes" id="UP001501495"/>
    </source>
</evidence>
<evidence type="ECO:0000256" key="4">
    <source>
        <dbReference type="ARBA" id="ARBA00023082"/>
    </source>
</evidence>
<dbReference type="SUPFAM" id="SSF54427">
    <property type="entry name" value="NTF2-like"/>
    <property type="match status" value="1"/>
</dbReference>
<dbReference type="InterPro" id="IPR032710">
    <property type="entry name" value="NTF2-like_dom_sf"/>
</dbReference>
<evidence type="ECO:0000313" key="10">
    <source>
        <dbReference type="EMBL" id="GAA4123824.1"/>
    </source>
</evidence>
<dbReference type="NCBIfam" id="TIGR02937">
    <property type="entry name" value="sigma70-ECF"/>
    <property type="match status" value="1"/>
</dbReference>
<dbReference type="PROSITE" id="PS01063">
    <property type="entry name" value="SIGMA70_ECF"/>
    <property type="match status" value="1"/>
</dbReference>
<protein>
    <recommendedName>
        <fullName evidence="7">RNA polymerase sigma factor</fullName>
    </recommendedName>
</protein>
<comment type="similarity">
    <text evidence="1 7">Belongs to the sigma-70 factor family. ECF subfamily.</text>
</comment>
<dbReference type="NCBIfam" id="NF006089">
    <property type="entry name" value="PRK08241.1"/>
    <property type="match status" value="1"/>
</dbReference>
<dbReference type="SUPFAM" id="SSF88659">
    <property type="entry name" value="Sigma3 and sigma4 domains of RNA polymerase sigma factors"/>
    <property type="match status" value="1"/>
</dbReference>
<evidence type="ECO:0000256" key="1">
    <source>
        <dbReference type="ARBA" id="ARBA00010641"/>
    </source>
</evidence>
<dbReference type="InterPro" id="IPR000838">
    <property type="entry name" value="RNA_pol_sigma70_ECF_CS"/>
</dbReference>
<dbReference type="InterPro" id="IPR007627">
    <property type="entry name" value="RNA_pol_sigma70_r2"/>
</dbReference>
<evidence type="ECO:0000256" key="3">
    <source>
        <dbReference type="ARBA" id="ARBA00023015"/>
    </source>
</evidence>
<dbReference type="SUPFAM" id="SSF88946">
    <property type="entry name" value="Sigma2 domain of RNA polymerase sigma factors"/>
    <property type="match status" value="1"/>
</dbReference>
<evidence type="ECO:0000256" key="6">
    <source>
        <dbReference type="ARBA" id="ARBA00023163"/>
    </source>
</evidence>
<comment type="caution">
    <text evidence="10">The sequence shown here is derived from an EMBL/GenBank/DDBJ whole genome shotgun (WGS) entry which is preliminary data.</text>
</comment>
<keyword evidence="4 7" id="KW-0731">Sigma factor</keyword>
<dbReference type="Pfam" id="PF04542">
    <property type="entry name" value="Sigma70_r2"/>
    <property type="match status" value="1"/>
</dbReference>
<comment type="subunit">
    <text evidence="2">Interacts transiently with the RNA polymerase catalytic core formed by RpoA, RpoB, RpoC and RpoZ (2 alpha, 1 beta, 1 beta' and 1 omega subunit) to form the RNA polymerase holoenzyme that can initiate transcription.</text>
</comment>
<keyword evidence="3 7" id="KW-0805">Transcription regulation</keyword>
<evidence type="ECO:0000256" key="5">
    <source>
        <dbReference type="ARBA" id="ARBA00023125"/>
    </source>
</evidence>
<dbReference type="InterPro" id="IPR039425">
    <property type="entry name" value="RNA_pol_sigma-70-like"/>
</dbReference>
<reference evidence="11" key="1">
    <citation type="journal article" date="2019" name="Int. J. Syst. Evol. Microbiol.">
        <title>The Global Catalogue of Microorganisms (GCM) 10K type strain sequencing project: providing services to taxonomists for standard genome sequencing and annotation.</title>
        <authorList>
            <consortium name="The Broad Institute Genomics Platform"/>
            <consortium name="The Broad Institute Genome Sequencing Center for Infectious Disease"/>
            <person name="Wu L."/>
            <person name="Ma J."/>
        </authorList>
    </citation>
    <scope>NUCLEOTIDE SEQUENCE [LARGE SCALE GENOMIC DNA]</scope>
    <source>
        <strain evidence="11">JCM 16703</strain>
    </source>
</reference>
<organism evidence="10 11">
    <name type="scientific">Nocardioides fonticola</name>
    <dbReference type="NCBI Taxonomy" id="450363"/>
    <lineage>
        <taxon>Bacteria</taxon>
        <taxon>Bacillati</taxon>
        <taxon>Actinomycetota</taxon>
        <taxon>Actinomycetes</taxon>
        <taxon>Propionibacteriales</taxon>
        <taxon>Nocardioidaceae</taxon>
        <taxon>Nocardioides</taxon>
    </lineage>
</organism>
<proteinExistence type="inferred from homology"/>
<sequence length="330" mass="36425">MTPAPQQDPGTATAELADFDTLTARYQRELLAHCYRMSGSVHEAEDLVQETLLRAWKASADFQGRSSVRTWLYRIATNVCLTNLEGRPRRPLPTGLGAPDQPAGTALEQDLEVTWLEPVPDAAVVVTERDSIRLAFVAALQHLPARQRAVLVLRDVLRWSAAEVAEALDTTTAAVNSALQRAHAQLAERGLTEDTVQPDLTAAQRQLLDQYVEAFWRKDVDTIVSLLTAEAVWEMPPFTSWFRGRESIAWLIGNECPGGSFDMPMLPTSANGQPAFGLYMRAPGGAGFVPFQLQVLEFDGDAVRHVAAFFDPSLFEVFGLPMHLPDDWTP</sequence>
<name>A0ABP7XQF9_9ACTN</name>
<dbReference type="Gene3D" id="3.10.450.50">
    <property type="match status" value="1"/>
</dbReference>
<dbReference type="Proteomes" id="UP001501495">
    <property type="component" value="Unassembled WGS sequence"/>
</dbReference>
<evidence type="ECO:0000256" key="2">
    <source>
        <dbReference type="ARBA" id="ARBA00011344"/>
    </source>
</evidence>
<evidence type="ECO:0000256" key="7">
    <source>
        <dbReference type="RuleBase" id="RU000716"/>
    </source>
</evidence>
<accession>A0ABP7XQF9</accession>
<dbReference type="Gene3D" id="1.10.1740.10">
    <property type="match status" value="1"/>
</dbReference>
<keyword evidence="5 7" id="KW-0238">DNA-binding</keyword>
<dbReference type="EMBL" id="BAAAZH010000024">
    <property type="protein sequence ID" value="GAA4123824.1"/>
    <property type="molecule type" value="Genomic_DNA"/>
</dbReference>
<dbReference type="PANTHER" id="PTHR43133">
    <property type="entry name" value="RNA POLYMERASE ECF-TYPE SIGMA FACTO"/>
    <property type="match status" value="1"/>
</dbReference>
<dbReference type="InterPro" id="IPR013325">
    <property type="entry name" value="RNA_pol_sigma_r2"/>
</dbReference>
<dbReference type="RefSeq" id="WP_344734355.1">
    <property type="nucleotide sequence ID" value="NZ_BAAAZH010000024.1"/>
</dbReference>
<gene>
    <name evidence="10" type="ORF">GCM10022215_30880</name>
</gene>
<dbReference type="NCBIfam" id="TIGR02960">
    <property type="entry name" value="SigX5"/>
    <property type="match status" value="1"/>
</dbReference>
<feature type="domain" description="RNA polymerase sigma-70 region 2" evidence="8">
    <location>
        <begin position="24"/>
        <end position="85"/>
    </location>
</feature>
<evidence type="ECO:0000259" key="9">
    <source>
        <dbReference type="Pfam" id="PF08281"/>
    </source>
</evidence>
<dbReference type="Gene3D" id="1.10.10.10">
    <property type="entry name" value="Winged helix-like DNA-binding domain superfamily/Winged helix DNA-binding domain"/>
    <property type="match status" value="1"/>
</dbReference>